<feature type="region of interest" description="Disordered" evidence="8">
    <location>
        <begin position="473"/>
        <end position="517"/>
    </location>
</feature>
<dbReference type="GO" id="GO:0008270">
    <property type="term" value="F:zinc ion binding"/>
    <property type="evidence" value="ECO:0007669"/>
    <property type="project" value="UniProtKB-KW"/>
</dbReference>
<keyword evidence="3" id="KW-0677">Repeat</keyword>
<feature type="compositionally biased region" description="Low complexity" evidence="8">
    <location>
        <begin position="307"/>
        <end position="318"/>
    </location>
</feature>
<dbReference type="PROSITE" id="PS00028">
    <property type="entry name" value="ZINC_FINGER_C2H2_1"/>
    <property type="match status" value="5"/>
</dbReference>
<dbReference type="InterPro" id="IPR013087">
    <property type="entry name" value="Znf_C2H2_type"/>
</dbReference>
<feature type="compositionally biased region" description="Basic and acidic residues" evidence="8">
    <location>
        <begin position="717"/>
        <end position="726"/>
    </location>
</feature>
<evidence type="ECO:0000256" key="6">
    <source>
        <dbReference type="ARBA" id="ARBA00023242"/>
    </source>
</evidence>
<dbReference type="PANTHER" id="PTHR24406">
    <property type="entry name" value="TRANSCRIPTIONAL REPRESSOR CTCFL-RELATED"/>
    <property type="match status" value="1"/>
</dbReference>
<feature type="region of interest" description="Disordered" evidence="8">
    <location>
        <begin position="307"/>
        <end position="360"/>
    </location>
</feature>
<evidence type="ECO:0000256" key="4">
    <source>
        <dbReference type="ARBA" id="ARBA00022771"/>
    </source>
</evidence>
<dbReference type="GO" id="GO:0005634">
    <property type="term" value="C:nucleus"/>
    <property type="evidence" value="ECO:0007669"/>
    <property type="project" value="UniProtKB-SubCell"/>
</dbReference>
<evidence type="ECO:0000256" key="7">
    <source>
        <dbReference type="PROSITE-ProRule" id="PRU00042"/>
    </source>
</evidence>
<keyword evidence="6" id="KW-0539">Nucleus</keyword>
<keyword evidence="10" id="KW-1185">Reference proteome</keyword>
<dbReference type="Proteomes" id="UP000515204">
    <property type="component" value="Unplaced"/>
</dbReference>
<name>A0A6P3X495_DINQU</name>
<feature type="region of interest" description="Disordered" evidence="8">
    <location>
        <begin position="713"/>
        <end position="737"/>
    </location>
</feature>
<keyword evidence="2" id="KW-0479">Metal-binding</keyword>
<feature type="domain" description="C2H2-type" evidence="9">
    <location>
        <begin position="929"/>
        <end position="956"/>
    </location>
</feature>
<gene>
    <name evidence="11" type="primary">LOC106743579</name>
</gene>
<feature type="domain" description="C2H2-type" evidence="9">
    <location>
        <begin position="158"/>
        <end position="186"/>
    </location>
</feature>
<feature type="compositionally biased region" description="Basic and acidic residues" evidence="8">
    <location>
        <begin position="479"/>
        <end position="497"/>
    </location>
</feature>
<evidence type="ECO:0000256" key="1">
    <source>
        <dbReference type="ARBA" id="ARBA00004123"/>
    </source>
</evidence>
<feature type="compositionally biased region" description="Polar residues" evidence="8">
    <location>
        <begin position="603"/>
        <end position="630"/>
    </location>
</feature>
<proteinExistence type="predicted"/>
<dbReference type="InterPro" id="IPR050888">
    <property type="entry name" value="ZnF_C2H2-type_TF"/>
</dbReference>
<sequence length="1002" mass="113775">MPNDEVASTAEPRREATNGDIGYTASSSSPPRLDFEFKECKTEPGSASEDLSEFDRFSPNLDGTLDIPVLEPVVLLEKCDKIWKTLQLIKTMQRTSPITTSDEGEGDEGEREEVEEDEKVASSPNKTEQTLSIKSAHKSTNDSKTPFQFSVQKTRRLYPCVTCGKQYLEKRSLRKHALRIHGIIIPVKFRRTRKPRITDLLDLNKNNGTTLFNKGNGNSEKLDNNRPLYGRTTIFNDLKSQNVSSLNSSNDQSENVSAFTSEKGQYSTCALCRQKVKCLKKHLINYHKIGCSANMLKQLETSLVVESGSSSSSSSSSGKPTLKDILSGKPPEALSVNRSMQGKSHTTDSENKSHVTSQVPQKRKYTLSYVSTKKRFKLNNGRFVSLQNASKFAQVQSTSKFTPKFAQVRVKYLSKNKYKCDICLGAYSSPNCLAKHKRIHASRGETKDNIHKFECKYFNSPLSKRYQDIMSSVKPTDTAAKDVNDGLNENREPDDPKMSSQNQRTSKNGRAATHDADKEDTTCICGRSFRTSHILCAHRDNCKLYNQEDKAAQHSTRDEYSSDRDSGIGINVITIKKRNNSYEIVGKDGEEDKQTDHGADGALSSNMSQDAVENASDANAEQRQANINETSNYSRNHSILKLKDADEDVIIDIENDIQLLSRRKGKQTTVRRDNKSGSRTRQNDDGGDGKEDNTLESVPTLKEICQKVLKKNSTLQKQEEDATTRPEKKRNLRSVSTSHLKMEEDYVDPEVSMAMNLDPMTCAYCNKHFNTMNTYNKHQCTVEEGRQFDEYSLNLLCFCCNETLDSCSQFDEHMKNEHYDRAYHCYLCPEKFSSRKLRNKHTNTQHDTSCKFCHMDIPLWILNLHEAYHLGVGYPCHKCKKAYANRRNLSYHNTTIHKSGVDNMIFCNLCLRSVKLKSFRSHMSAHDLNKCHFCGKEFIDRIGIEYHTRIHHGGTFSKLKCADCGARFWTKRQLEQHKKTGRCGTIKRMREESNKTKSADYC</sequence>
<feature type="region of interest" description="Disordered" evidence="8">
    <location>
        <begin position="1"/>
        <end position="34"/>
    </location>
</feature>
<feature type="region of interest" description="Disordered" evidence="8">
    <location>
        <begin position="96"/>
        <end position="147"/>
    </location>
</feature>
<protein>
    <submittedName>
        <fullName evidence="11">Zinc finger protein 62-like</fullName>
    </submittedName>
</protein>
<comment type="subcellular location">
    <subcellularLocation>
        <location evidence="1">Nucleus</location>
    </subcellularLocation>
</comment>
<dbReference type="SMART" id="SM00355">
    <property type="entry name" value="ZnF_C2H2"/>
    <property type="match status" value="9"/>
</dbReference>
<dbReference type="Gene3D" id="3.30.160.60">
    <property type="entry name" value="Classic Zinc Finger"/>
    <property type="match status" value="1"/>
</dbReference>
<evidence type="ECO:0000256" key="8">
    <source>
        <dbReference type="SAM" id="MobiDB-lite"/>
    </source>
</evidence>
<keyword evidence="4 7" id="KW-0863">Zinc-finger</keyword>
<dbReference type="InterPro" id="IPR036236">
    <property type="entry name" value="Znf_C2H2_sf"/>
</dbReference>
<feature type="domain" description="C2H2-type" evidence="9">
    <location>
        <begin position="874"/>
        <end position="897"/>
    </location>
</feature>
<dbReference type="RefSeq" id="XP_014473057.1">
    <property type="nucleotide sequence ID" value="XM_014617571.1"/>
</dbReference>
<dbReference type="OrthoDB" id="7697749at2759"/>
<dbReference type="KEGG" id="dqu:106743579"/>
<keyword evidence="5" id="KW-0862">Zinc</keyword>
<feature type="domain" description="C2H2-type" evidence="9">
    <location>
        <begin position="418"/>
        <end position="445"/>
    </location>
</feature>
<reference evidence="11" key="1">
    <citation type="submission" date="2025-08" db="UniProtKB">
        <authorList>
            <consortium name="RefSeq"/>
        </authorList>
    </citation>
    <scope>IDENTIFICATION</scope>
</reference>
<feature type="compositionally biased region" description="Polar residues" evidence="8">
    <location>
        <begin position="498"/>
        <end position="508"/>
    </location>
</feature>
<feature type="region of interest" description="Disordered" evidence="8">
    <location>
        <begin position="586"/>
        <end position="630"/>
    </location>
</feature>
<feature type="compositionally biased region" description="Basic and acidic residues" evidence="8">
    <location>
        <begin position="670"/>
        <end position="693"/>
    </location>
</feature>
<organism evidence="10 11">
    <name type="scientific">Dinoponera quadriceps</name>
    <name type="common">South American ant</name>
    <dbReference type="NCBI Taxonomy" id="609295"/>
    <lineage>
        <taxon>Eukaryota</taxon>
        <taxon>Metazoa</taxon>
        <taxon>Ecdysozoa</taxon>
        <taxon>Arthropoda</taxon>
        <taxon>Hexapoda</taxon>
        <taxon>Insecta</taxon>
        <taxon>Pterygota</taxon>
        <taxon>Neoptera</taxon>
        <taxon>Endopterygota</taxon>
        <taxon>Hymenoptera</taxon>
        <taxon>Apocrita</taxon>
        <taxon>Aculeata</taxon>
        <taxon>Formicoidea</taxon>
        <taxon>Formicidae</taxon>
        <taxon>Ponerinae</taxon>
        <taxon>Ponerini</taxon>
        <taxon>Dinoponera</taxon>
    </lineage>
</organism>
<evidence type="ECO:0000313" key="10">
    <source>
        <dbReference type="Proteomes" id="UP000515204"/>
    </source>
</evidence>
<feature type="compositionally biased region" description="Basic and acidic residues" evidence="8">
    <location>
        <begin position="586"/>
        <end position="599"/>
    </location>
</feature>
<dbReference type="AlphaFoldDB" id="A0A6P3X495"/>
<evidence type="ECO:0000313" key="11">
    <source>
        <dbReference type="RefSeq" id="XP_014473057.1"/>
    </source>
</evidence>
<evidence type="ECO:0000259" key="9">
    <source>
        <dbReference type="PROSITE" id="PS50157"/>
    </source>
</evidence>
<evidence type="ECO:0000256" key="3">
    <source>
        <dbReference type="ARBA" id="ARBA00022737"/>
    </source>
</evidence>
<dbReference type="PROSITE" id="PS50157">
    <property type="entry name" value="ZINC_FINGER_C2H2_2"/>
    <property type="match status" value="4"/>
</dbReference>
<dbReference type="GeneID" id="106743579"/>
<accession>A0A6P3X495</accession>
<dbReference type="SUPFAM" id="SSF57667">
    <property type="entry name" value="beta-beta-alpha zinc fingers"/>
    <property type="match status" value="2"/>
</dbReference>
<evidence type="ECO:0000256" key="2">
    <source>
        <dbReference type="ARBA" id="ARBA00022723"/>
    </source>
</evidence>
<feature type="region of interest" description="Disordered" evidence="8">
    <location>
        <begin position="663"/>
        <end position="697"/>
    </location>
</feature>
<evidence type="ECO:0000256" key="5">
    <source>
        <dbReference type="ARBA" id="ARBA00022833"/>
    </source>
</evidence>
<feature type="compositionally biased region" description="Acidic residues" evidence="8">
    <location>
        <begin position="102"/>
        <end position="118"/>
    </location>
</feature>
<feature type="compositionally biased region" description="Polar residues" evidence="8">
    <location>
        <begin position="122"/>
        <end position="133"/>
    </location>
</feature>